<gene>
    <name evidence="8" type="ORF">INQ41_02170</name>
</gene>
<evidence type="ECO:0000256" key="3">
    <source>
        <dbReference type="ARBA" id="ARBA00022777"/>
    </source>
</evidence>
<protein>
    <submittedName>
        <fullName evidence="8">Serine/threonine protein kinase</fullName>
    </submittedName>
</protein>
<dbReference type="PANTHER" id="PTHR43289:SF34">
    <property type="entry name" value="SERINE_THREONINE-PROTEIN KINASE YBDM-RELATED"/>
    <property type="match status" value="1"/>
</dbReference>
<dbReference type="InterPro" id="IPR011990">
    <property type="entry name" value="TPR-like_helical_dom_sf"/>
</dbReference>
<keyword evidence="3 8" id="KW-0418">Kinase</keyword>
<keyword evidence="6" id="KW-0472">Membrane</keyword>
<dbReference type="SMART" id="SM00028">
    <property type="entry name" value="TPR"/>
    <property type="match status" value="4"/>
</dbReference>
<dbReference type="SMART" id="SM00220">
    <property type="entry name" value="S_TKc"/>
    <property type="match status" value="1"/>
</dbReference>
<dbReference type="EMBL" id="CP063656">
    <property type="protein sequence ID" value="QOW19898.1"/>
    <property type="molecule type" value="Genomic_DNA"/>
</dbReference>
<dbReference type="GO" id="GO:0005524">
    <property type="term" value="F:ATP binding"/>
    <property type="evidence" value="ECO:0007669"/>
    <property type="project" value="UniProtKB-UniRule"/>
</dbReference>
<keyword evidence="4 5" id="KW-0067">ATP-binding</keyword>
<dbReference type="SUPFAM" id="SSF56112">
    <property type="entry name" value="Protein kinase-like (PK-like)"/>
    <property type="match status" value="1"/>
</dbReference>
<evidence type="ECO:0000256" key="6">
    <source>
        <dbReference type="SAM" id="Phobius"/>
    </source>
</evidence>
<dbReference type="InterPro" id="IPR011009">
    <property type="entry name" value="Kinase-like_dom_sf"/>
</dbReference>
<dbReference type="Gene3D" id="1.10.510.10">
    <property type="entry name" value="Transferase(Phosphotransferase) domain 1"/>
    <property type="match status" value="1"/>
</dbReference>
<dbReference type="PANTHER" id="PTHR43289">
    <property type="entry name" value="MITOGEN-ACTIVATED PROTEIN KINASE KINASE KINASE 20-RELATED"/>
    <property type="match status" value="1"/>
</dbReference>
<dbReference type="GO" id="GO:0004674">
    <property type="term" value="F:protein serine/threonine kinase activity"/>
    <property type="evidence" value="ECO:0007669"/>
    <property type="project" value="UniProtKB-KW"/>
</dbReference>
<dbReference type="Gene3D" id="3.30.200.20">
    <property type="entry name" value="Phosphorylase Kinase, domain 1"/>
    <property type="match status" value="1"/>
</dbReference>
<keyword evidence="2 5" id="KW-0547">Nucleotide-binding</keyword>
<dbReference type="Pfam" id="PF13424">
    <property type="entry name" value="TPR_12"/>
    <property type="match status" value="2"/>
</dbReference>
<feature type="binding site" evidence="5">
    <location>
        <position position="107"/>
    </location>
    <ligand>
        <name>ATP</name>
        <dbReference type="ChEBI" id="CHEBI:30616"/>
    </ligand>
</feature>
<dbReference type="InterPro" id="IPR019734">
    <property type="entry name" value="TPR_rpt"/>
</dbReference>
<sequence length="799" mass="87579">MQDAKRLQRVWELFDLLAERAPEVRSAELETLEADPAIRAEVQALFHDADTHTVHTDALRQPPPPLLAPGTRIGHWEIEHLIGRGGMGEVYMAHRFGGDFEQRAALKLLMRMDSAQDRAGFVAERQILARLEHPGIAHLLDGGEVNGVPYAVMEYVEGVPLTRAPDLGLERKLALVLQACDAVSHAHQHLVIHRDLKPGNMLVTPEGRLKLLDFGIAKHLAPAAERDSEPAATGHASPDYCAPEQLTGAPISTATDVYSLGVILYELLTQHRPWQLTGAAQIRALERLSLPAPQPPSTRVEGRIRKALRGDLDAIVLKALQTDPAQRYRTVAELASDLRAHLGRHPVAARRQTLGYRLGCRIRRHRVAYALAAAVFASLALGLVGVAWQGRQATIERDHARRQAVRNDAVRQYLTLMFRTASGTQEHDEVTAKSVLDGAAKRVHDEFAGDPESYADVALALAELYFQINDYTGARPLLVRLLRDDAGVAEHVRAMAMHDLAQVSFRESQTDQARDLLDQAQKFWNAEPATYRAELLDSRLLQSQIQRALGDPGLALRTLEEALPQRVELSGLQHRDTAVLINNLGLAYYQLGQLDDAIVQLKRAHAIWQTLGQEKSSDALNTLNNWASAAVQSGRREEAAEIYYRTLELRRKLYGPSGALAALMNNLGKTLSQLDRHEEAVPLLREAIAMGHEHAGGETGTIALAAGLGLVDALAGIGEIAPAREKLDSLAPAIMATFGSEHPFAAMLEISRARVERAEGNTDAASAALGLARQRLQAMGPAGAAYLAQLETLQEQWRE</sequence>
<dbReference type="KEGG" id="lcic:INQ41_02170"/>
<keyword evidence="9" id="KW-1185">Reference proteome</keyword>
<dbReference type="PROSITE" id="PS00107">
    <property type="entry name" value="PROTEIN_KINASE_ATP"/>
    <property type="match status" value="1"/>
</dbReference>
<dbReference type="PROSITE" id="PS00108">
    <property type="entry name" value="PROTEIN_KINASE_ST"/>
    <property type="match status" value="1"/>
</dbReference>
<dbReference type="AlphaFoldDB" id="A0A7S6UGJ6"/>
<dbReference type="InterPro" id="IPR008271">
    <property type="entry name" value="Ser/Thr_kinase_AS"/>
</dbReference>
<dbReference type="CDD" id="cd14014">
    <property type="entry name" value="STKc_PknB_like"/>
    <property type="match status" value="1"/>
</dbReference>
<evidence type="ECO:0000256" key="2">
    <source>
        <dbReference type="ARBA" id="ARBA00022741"/>
    </source>
</evidence>
<dbReference type="Gene3D" id="1.25.40.10">
    <property type="entry name" value="Tetratricopeptide repeat domain"/>
    <property type="match status" value="2"/>
</dbReference>
<keyword evidence="6" id="KW-0812">Transmembrane</keyword>
<feature type="transmembrane region" description="Helical" evidence="6">
    <location>
        <begin position="367"/>
        <end position="388"/>
    </location>
</feature>
<dbReference type="PROSITE" id="PS50011">
    <property type="entry name" value="PROTEIN_KINASE_DOM"/>
    <property type="match status" value="1"/>
</dbReference>
<name>A0A7S6UGJ6_9GAMM</name>
<evidence type="ECO:0000256" key="5">
    <source>
        <dbReference type="PROSITE-ProRule" id="PRU10141"/>
    </source>
</evidence>
<dbReference type="SUPFAM" id="SSF48452">
    <property type="entry name" value="TPR-like"/>
    <property type="match status" value="2"/>
</dbReference>
<evidence type="ECO:0000256" key="1">
    <source>
        <dbReference type="ARBA" id="ARBA00022679"/>
    </source>
</evidence>
<organism evidence="8 9">
    <name type="scientific">Novilysobacter ciconiae</name>
    <dbReference type="NCBI Taxonomy" id="2781022"/>
    <lineage>
        <taxon>Bacteria</taxon>
        <taxon>Pseudomonadati</taxon>
        <taxon>Pseudomonadota</taxon>
        <taxon>Gammaproteobacteria</taxon>
        <taxon>Lysobacterales</taxon>
        <taxon>Lysobacteraceae</taxon>
        <taxon>Novilysobacter</taxon>
    </lineage>
</organism>
<dbReference type="InterPro" id="IPR017441">
    <property type="entry name" value="Protein_kinase_ATP_BS"/>
</dbReference>
<evidence type="ECO:0000313" key="9">
    <source>
        <dbReference type="Proteomes" id="UP000594059"/>
    </source>
</evidence>
<keyword evidence="1" id="KW-0808">Transferase</keyword>
<reference evidence="8 9" key="1">
    <citation type="submission" date="2020-10" db="EMBL/GenBank/DDBJ databases">
        <title>complete genome sequencing of Lysobacter sp. H21R20.</title>
        <authorList>
            <person name="Bae J.-W."/>
            <person name="Lee S.-Y."/>
        </authorList>
    </citation>
    <scope>NUCLEOTIDE SEQUENCE [LARGE SCALE GENOMIC DNA]</scope>
    <source>
        <strain evidence="8 9">H21R20</strain>
    </source>
</reference>
<accession>A0A7S6UGJ6</accession>
<dbReference type="RefSeq" id="WP_193985861.1">
    <property type="nucleotide sequence ID" value="NZ_CP063656.1"/>
</dbReference>
<dbReference type="Proteomes" id="UP000594059">
    <property type="component" value="Chromosome"/>
</dbReference>
<keyword evidence="6" id="KW-1133">Transmembrane helix</keyword>
<evidence type="ECO:0000256" key="4">
    <source>
        <dbReference type="ARBA" id="ARBA00022840"/>
    </source>
</evidence>
<evidence type="ECO:0000313" key="8">
    <source>
        <dbReference type="EMBL" id="QOW19898.1"/>
    </source>
</evidence>
<evidence type="ECO:0000259" key="7">
    <source>
        <dbReference type="PROSITE" id="PS50011"/>
    </source>
</evidence>
<dbReference type="Pfam" id="PF00069">
    <property type="entry name" value="Pkinase"/>
    <property type="match status" value="1"/>
</dbReference>
<feature type="domain" description="Protein kinase" evidence="7">
    <location>
        <begin position="76"/>
        <end position="348"/>
    </location>
</feature>
<proteinExistence type="predicted"/>
<dbReference type="InterPro" id="IPR000719">
    <property type="entry name" value="Prot_kinase_dom"/>
</dbReference>
<keyword evidence="8" id="KW-0723">Serine/threonine-protein kinase</keyword>